<protein>
    <recommendedName>
        <fullName evidence="3">Sporulation inhibitor A</fullName>
    </recommendedName>
</protein>
<sequence length="48" mass="5815">MENTVEYQMFSYELLRLYIDLEECRDEEMQLKIAEDIDLLERAISALQ</sequence>
<dbReference type="Proteomes" id="UP001596483">
    <property type="component" value="Unassembled WGS sequence"/>
</dbReference>
<gene>
    <name evidence="1" type="ORF">ACFQQH_02940</name>
</gene>
<reference evidence="2" key="1">
    <citation type="journal article" date="2019" name="Int. J. Syst. Evol. Microbiol.">
        <title>The Global Catalogue of Microorganisms (GCM) 10K type strain sequencing project: providing services to taxonomists for standard genome sequencing and annotation.</title>
        <authorList>
            <consortium name="The Broad Institute Genomics Platform"/>
            <consortium name="The Broad Institute Genome Sequencing Center for Infectious Disease"/>
            <person name="Wu L."/>
            <person name="Ma J."/>
        </authorList>
    </citation>
    <scope>NUCLEOTIDE SEQUENCE [LARGE SCALE GENOMIC DNA]</scope>
    <source>
        <strain evidence="2">JCM 4738</strain>
    </source>
</reference>
<evidence type="ECO:0000313" key="1">
    <source>
        <dbReference type="EMBL" id="MFC7364120.1"/>
    </source>
</evidence>
<dbReference type="RefSeq" id="WP_157294460.1">
    <property type="nucleotide sequence ID" value="NZ_JBHTCT010000005.1"/>
</dbReference>
<evidence type="ECO:0000313" key="2">
    <source>
        <dbReference type="Proteomes" id="UP001596483"/>
    </source>
</evidence>
<comment type="caution">
    <text evidence="1">The sequence shown here is derived from an EMBL/GenBank/DDBJ whole genome shotgun (WGS) entry which is preliminary data.</text>
</comment>
<organism evidence="1 2">
    <name type="scientific">Bhargavaea changchunensis</name>
    <dbReference type="NCBI Taxonomy" id="2134037"/>
    <lineage>
        <taxon>Bacteria</taxon>
        <taxon>Bacillati</taxon>
        <taxon>Bacillota</taxon>
        <taxon>Bacilli</taxon>
        <taxon>Bacillales</taxon>
        <taxon>Caryophanaceae</taxon>
        <taxon>Bhargavaea</taxon>
    </lineage>
</organism>
<keyword evidence="2" id="KW-1185">Reference proteome</keyword>
<evidence type="ECO:0008006" key="3">
    <source>
        <dbReference type="Google" id="ProtNLM"/>
    </source>
</evidence>
<proteinExistence type="predicted"/>
<accession>A0ABW2NDZ8</accession>
<name>A0ABW2NDZ8_9BACL</name>
<dbReference type="EMBL" id="JBHTCT010000005">
    <property type="protein sequence ID" value="MFC7364120.1"/>
    <property type="molecule type" value="Genomic_DNA"/>
</dbReference>